<comment type="caution">
    <text evidence="2">The sequence shown here is derived from an EMBL/GenBank/DDBJ whole genome shotgun (WGS) entry which is preliminary data.</text>
</comment>
<evidence type="ECO:0000256" key="1">
    <source>
        <dbReference type="SAM" id="Phobius"/>
    </source>
</evidence>
<keyword evidence="1" id="KW-1133">Transmembrane helix</keyword>
<keyword evidence="1" id="KW-0472">Membrane</keyword>
<name>A0A1J5T1T9_9ZZZZ</name>
<evidence type="ECO:0000313" key="2">
    <source>
        <dbReference type="EMBL" id="OIR14767.1"/>
    </source>
</evidence>
<sequence length="61" mass="6364">MSSTFAIIAIGTGLLCVYGVGVYAICLHAGESPVSAATQASAWWAVFSISHFIGYLAITLR</sequence>
<reference evidence="2" key="1">
    <citation type="submission" date="2016-10" db="EMBL/GenBank/DDBJ databases">
        <title>Sequence of Gallionella enrichment culture.</title>
        <authorList>
            <person name="Poehlein A."/>
            <person name="Muehling M."/>
            <person name="Daniel R."/>
        </authorList>
    </citation>
    <scope>NUCLEOTIDE SEQUENCE</scope>
</reference>
<dbReference type="EMBL" id="MLJW01000011">
    <property type="protein sequence ID" value="OIR14767.1"/>
    <property type="molecule type" value="Genomic_DNA"/>
</dbReference>
<proteinExistence type="predicted"/>
<feature type="transmembrane region" description="Helical" evidence="1">
    <location>
        <begin position="42"/>
        <end position="60"/>
    </location>
</feature>
<protein>
    <submittedName>
        <fullName evidence="2">Uncharacterized protein</fullName>
    </submittedName>
</protein>
<feature type="transmembrane region" description="Helical" evidence="1">
    <location>
        <begin position="7"/>
        <end position="30"/>
    </location>
</feature>
<dbReference type="AlphaFoldDB" id="A0A1J5T1T9"/>
<accession>A0A1J5T1T9</accession>
<organism evidence="2">
    <name type="scientific">mine drainage metagenome</name>
    <dbReference type="NCBI Taxonomy" id="410659"/>
    <lineage>
        <taxon>unclassified sequences</taxon>
        <taxon>metagenomes</taxon>
        <taxon>ecological metagenomes</taxon>
    </lineage>
</organism>
<gene>
    <name evidence="2" type="ORF">GALL_45730</name>
</gene>
<keyword evidence="1" id="KW-0812">Transmembrane</keyword>